<gene>
    <name evidence="2" type="ORF">EDS130_LOCUS25467</name>
</gene>
<feature type="coiled-coil region" evidence="1">
    <location>
        <begin position="108"/>
        <end position="135"/>
    </location>
</feature>
<protein>
    <submittedName>
        <fullName evidence="2">Uncharacterized protein</fullName>
    </submittedName>
</protein>
<feature type="coiled-coil region" evidence="1">
    <location>
        <begin position="543"/>
        <end position="609"/>
    </location>
</feature>
<sequence>MANTTDDFDFDLSQLDDTLISENQKQNLIDYINQLKTQKRSINDEFDQFKSSTGTIKRRRTKRQLVSNSVSLPLINPNQASNLQPMLETLIYIVHEINLEQVKLTTTINQLIKRINQNELYLNQLNANIETLHEQFYTKQYSELELDPIEVPKSSSSFIEDSCQQPIDMSMTGNFALENPAKTNGKATSTKEYIELGDPSTGLSRLVLKRKYDQVRRRTELAYIHGEKRAIGRLLTFLIRQFFSNEELRNASLDGRVRNTQALAEDRMRIIDKHLHTIFGIDYNLYRITKDCAEQVNVVCRHARNPKNFYDNHKNTSGKIEVQTVTMNETDIVEDNQLDEYESFQEELFIQANEQRFHELAREYDTVRSEVVKQREIESQLRNENEQIQKISDEFQRQLTAVQENGQQSHAKLESLSEQVRQLSTEREHLRNTINEKEKDIYEFQKQREALEEENRQVHNTNNATIERLQALETTTSQLQSLELLWNKERQLYTEQLQALEQSLIESKKLAIDQQTQIMQLTVQLESTEGQSQAQKRSLDIGLDEKNEAILNLDRQLREKAQRIEQLQTDLQRTIRQMENQQITSNKTIQSLKTQIDELGKKNSVMNEKYDEQSQLLVKVTSERDVIKGEMKTLNEMFEKQSTENGKCCKHLSH</sequence>
<proteinExistence type="predicted"/>
<evidence type="ECO:0000256" key="1">
    <source>
        <dbReference type="SAM" id="Coils"/>
    </source>
</evidence>
<comment type="caution">
    <text evidence="2">The sequence shown here is derived from an EMBL/GenBank/DDBJ whole genome shotgun (WGS) entry which is preliminary data.</text>
</comment>
<dbReference type="OrthoDB" id="10025893at2759"/>
<keyword evidence="1" id="KW-0175">Coiled coil</keyword>
<feature type="coiled-coil region" evidence="1">
    <location>
        <begin position="374"/>
        <end position="468"/>
    </location>
</feature>
<organism evidence="2 3">
    <name type="scientific">Adineta ricciae</name>
    <name type="common">Rotifer</name>
    <dbReference type="NCBI Taxonomy" id="249248"/>
    <lineage>
        <taxon>Eukaryota</taxon>
        <taxon>Metazoa</taxon>
        <taxon>Spiralia</taxon>
        <taxon>Gnathifera</taxon>
        <taxon>Rotifera</taxon>
        <taxon>Eurotatoria</taxon>
        <taxon>Bdelloidea</taxon>
        <taxon>Adinetida</taxon>
        <taxon>Adinetidae</taxon>
        <taxon>Adineta</taxon>
    </lineage>
</organism>
<dbReference type="Proteomes" id="UP000663852">
    <property type="component" value="Unassembled WGS sequence"/>
</dbReference>
<accession>A0A814WIP1</accession>
<evidence type="ECO:0000313" key="3">
    <source>
        <dbReference type="Proteomes" id="UP000663852"/>
    </source>
</evidence>
<name>A0A814WIP1_ADIRI</name>
<dbReference type="EMBL" id="CAJNOJ010000150">
    <property type="protein sequence ID" value="CAF1202892.1"/>
    <property type="molecule type" value="Genomic_DNA"/>
</dbReference>
<reference evidence="2" key="1">
    <citation type="submission" date="2021-02" db="EMBL/GenBank/DDBJ databases">
        <authorList>
            <person name="Nowell W R."/>
        </authorList>
    </citation>
    <scope>NUCLEOTIDE SEQUENCE</scope>
</reference>
<dbReference type="AlphaFoldDB" id="A0A814WIP1"/>
<evidence type="ECO:0000313" key="2">
    <source>
        <dbReference type="EMBL" id="CAF1202892.1"/>
    </source>
</evidence>